<dbReference type="SUPFAM" id="SSF48452">
    <property type="entry name" value="TPR-like"/>
    <property type="match status" value="1"/>
</dbReference>
<dbReference type="Pfam" id="PF01535">
    <property type="entry name" value="PPR"/>
    <property type="match status" value="3"/>
</dbReference>
<evidence type="ECO:0000256" key="2">
    <source>
        <dbReference type="ARBA" id="ARBA00022737"/>
    </source>
</evidence>
<dbReference type="AlphaFoldDB" id="A0AAV0DHY7"/>
<dbReference type="InterPro" id="IPR011990">
    <property type="entry name" value="TPR-like_helical_dom_sf"/>
</dbReference>
<evidence type="ECO:0000256" key="3">
    <source>
        <dbReference type="PROSITE-ProRule" id="PRU00708"/>
    </source>
</evidence>
<keyword evidence="5" id="KW-1185">Reference proteome</keyword>
<evidence type="ECO:0000313" key="4">
    <source>
        <dbReference type="EMBL" id="CAH9097921.1"/>
    </source>
</evidence>
<feature type="repeat" description="PPR" evidence="3">
    <location>
        <begin position="185"/>
        <end position="219"/>
    </location>
</feature>
<protein>
    <recommendedName>
        <fullName evidence="6">Pentatricopeptide repeat-containing protein</fullName>
    </recommendedName>
</protein>
<comment type="similarity">
    <text evidence="1">Belongs to the PPR family. P subfamily.</text>
</comment>
<reference evidence="4" key="1">
    <citation type="submission" date="2022-07" db="EMBL/GenBank/DDBJ databases">
        <authorList>
            <person name="Macas J."/>
            <person name="Novak P."/>
            <person name="Neumann P."/>
        </authorList>
    </citation>
    <scope>NUCLEOTIDE SEQUENCE</scope>
</reference>
<dbReference type="PANTHER" id="PTHR45717">
    <property type="entry name" value="OS12G0527900 PROTEIN"/>
    <property type="match status" value="1"/>
</dbReference>
<organism evidence="4 5">
    <name type="scientific">Cuscuta epithymum</name>
    <dbReference type="NCBI Taxonomy" id="186058"/>
    <lineage>
        <taxon>Eukaryota</taxon>
        <taxon>Viridiplantae</taxon>
        <taxon>Streptophyta</taxon>
        <taxon>Embryophyta</taxon>
        <taxon>Tracheophyta</taxon>
        <taxon>Spermatophyta</taxon>
        <taxon>Magnoliopsida</taxon>
        <taxon>eudicotyledons</taxon>
        <taxon>Gunneridae</taxon>
        <taxon>Pentapetalae</taxon>
        <taxon>asterids</taxon>
        <taxon>lamiids</taxon>
        <taxon>Solanales</taxon>
        <taxon>Convolvulaceae</taxon>
        <taxon>Cuscuteae</taxon>
        <taxon>Cuscuta</taxon>
        <taxon>Cuscuta subgen. Cuscuta</taxon>
    </lineage>
</organism>
<dbReference type="PROSITE" id="PS51375">
    <property type="entry name" value="PPR"/>
    <property type="match status" value="1"/>
</dbReference>
<comment type="caution">
    <text evidence="4">The sequence shown here is derived from an EMBL/GenBank/DDBJ whole genome shotgun (WGS) entry which is preliminary data.</text>
</comment>
<dbReference type="GO" id="GO:0003729">
    <property type="term" value="F:mRNA binding"/>
    <property type="evidence" value="ECO:0007669"/>
    <property type="project" value="UniProtKB-ARBA"/>
</dbReference>
<dbReference type="Proteomes" id="UP001152523">
    <property type="component" value="Unassembled WGS sequence"/>
</dbReference>
<dbReference type="NCBIfam" id="TIGR00756">
    <property type="entry name" value="PPR"/>
    <property type="match status" value="2"/>
</dbReference>
<dbReference type="Gene3D" id="1.25.40.10">
    <property type="entry name" value="Tetratricopeptide repeat domain"/>
    <property type="match status" value="3"/>
</dbReference>
<gene>
    <name evidence="4" type="ORF">CEPIT_LOCUS14200</name>
</gene>
<dbReference type="EMBL" id="CAMAPF010000096">
    <property type="protein sequence ID" value="CAH9097921.1"/>
    <property type="molecule type" value="Genomic_DNA"/>
</dbReference>
<keyword evidence="2" id="KW-0677">Repeat</keyword>
<evidence type="ECO:0000256" key="1">
    <source>
        <dbReference type="ARBA" id="ARBA00007626"/>
    </source>
</evidence>
<evidence type="ECO:0000313" key="5">
    <source>
        <dbReference type="Proteomes" id="UP001152523"/>
    </source>
</evidence>
<dbReference type="Pfam" id="PF13041">
    <property type="entry name" value="PPR_2"/>
    <property type="match status" value="1"/>
</dbReference>
<accession>A0AAV0DHY7</accession>
<proteinExistence type="inferred from homology"/>
<dbReference type="GO" id="GO:0005739">
    <property type="term" value="C:mitochondrion"/>
    <property type="evidence" value="ECO:0007669"/>
    <property type="project" value="TreeGrafter"/>
</dbReference>
<evidence type="ECO:0008006" key="6">
    <source>
        <dbReference type="Google" id="ProtNLM"/>
    </source>
</evidence>
<name>A0AAV0DHY7_9ASTE</name>
<dbReference type="PANTHER" id="PTHR45717:SF3">
    <property type="entry name" value="OS04G0544400 PROTEIN"/>
    <property type="match status" value="1"/>
</dbReference>
<dbReference type="InterPro" id="IPR002885">
    <property type="entry name" value="PPR_rpt"/>
</dbReference>
<sequence length="540" mass="61559">MLLQSVTATTATAAPVHHHRVRPLSFSVHISRLLSSPPGFSTSILLYSPKGPAVSCSSKSNASTVDYGKKPKLDWYKMYKRICIAALSGPTSVDAVLEQFENGGADLSISNLVLIIKELRTFKRYKLALQVILSPHNVYEWMKDRKDTYHASKKGAAVHLNLIYRVKGISNAEDYFMKLPEHVKDNRVYASLLNAYAQSEMREKAESLFDEMKTRGFASTSVPYNVMITLYNKLKVNDQVERLISEMDSKNILDMVSYNIWLGFLGNQGSVEKMEEAFEKMKKDPGVIIHWDTLSIMASMYIQMGEMEKGEDFLRQMESRINVKEPICYDYLMSLYARVGNKEEVYRVWNVYNASFRRIPNKGYHALISSLLRLDDIEGAENTFDEWMSEIKRYDPRMPYLLLSWYLRNGLLDKVESLFARIVDAGKQPNSSAWEIIAQLHIRRGRVSEALSCLRDALSAEGSGNWTPSHPTIFSFMQLCEQHDDVKSKEELIEMLSDAGRFDREAYMSYISVQSTVDGGKKDGDEITDVLLNELHGSLQ</sequence>